<dbReference type="Gene3D" id="3.40.630.30">
    <property type="match status" value="1"/>
</dbReference>
<evidence type="ECO:0000313" key="10">
    <source>
        <dbReference type="Proteomes" id="UP001418637"/>
    </source>
</evidence>
<dbReference type="InterPro" id="IPR001690">
    <property type="entry name" value="Autoind_synthase"/>
</dbReference>
<keyword evidence="10" id="KW-1185">Reference proteome</keyword>
<dbReference type="PRINTS" id="PR01549">
    <property type="entry name" value="AUTOINDCRSYN"/>
</dbReference>
<evidence type="ECO:0000256" key="8">
    <source>
        <dbReference type="RuleBase" id="RU361135"/>
    </source>
</evidence>
<dbReference type="Pfam" id="PF00765">
    <property type="entry name" value="Autoind_synth"/>
    <property type="match status" value="1"/>
</dbReference>
<dbReference type="InterPro" id="IPR016181">
    <property type="entry name" value="Acyl_CoA_acyltransferase"/>
</dbReference>
<dbReference type="PROSITE" id="PS00949">
    <property type="entry name" value="AUTOINDUCER_SYNTH_1"/>
    <property type="match status" value="1"/>
</dbReference>
<evidence type="ECO:0000256" key="5">
    <source>
        <dbReference type="ARBA" id="ARBA00022929"/>
    </source>
</evidence>
<protein>
    <recommendedName>
        <fullName evidence="1 8">Acyl-homoserine-lactone synthase</fullName>
        <ecNumber evidence="1 8">2.3.1.184</ecNumber>
    </recommendedName>
    <alternativeName>
        <fullName evidence="8">Autoinducer synthesis protein</fullName>
    </alternativeName>
</protein>
<evidence type="ECO:0000256" key="1">
    <source>
        <dbReference type="ARBA" id="ARBA00012340"/>
    </source>
</evidence>
<dbReference type="EC" id="2.3.1.184" evidence="1 8"/>
<comment type="catalytic activity">
    <reaction evidence="6 8">
        <text>a fatty acyl-[ACP] + S-adenosyl-L-methionine = an N-acyl-L-homoserine lactone + S-methyl-5'-thioadenosine + holo-[ACP] + H(+)</text>
        <dbReference type="Rhea" id="RHEA:10096"/>
        <dbReference type="Rhea" id="RHEA-COMP:9685"/>
        <dbReference type="Rhea" id="RHEA-COMP:14125"/>
        <dbReference type="ChEBI" id="CHEBI:15378"/>
        <dbReference type="ChEBI" id="CHEBI:17509"/>
        <dbReference type="ChEBI" id="CHEBI:55474"/>
        <dbReference type="ChEBI" id="CHEBI:59789"/>
        <dbReference type="ChEBI" id="CHEBI:64479"/>
        <dbReference type="ChEBI" id="CHEBI:138651"/>
        <dbReference type="EC" id="2.3.1.184"/>
    </reaction>
</comment>
<keyword evidence="5 7" id="KW-0071">Autoinducer synthesis</keyword>
<sequence length="208" mass="23397">MRVIAINKKNSDQYQNYLEQMYQLRAKVFLGRLGWEVAVENGREFDAFDELDPTYIVCVLNDGTVAGCARLLPALGPTMLEVTFPQLIGKGLYHPHKAMVESSRFCVDTTLPVASSRQWANKMTNMMFAGIIEWCMKNSISEIMTVTDLRFERILGISRWPLQRIGEPLEIGVTTAIAGTLPADMESFNKLRPEGYWSDLSVPSKIAA</sequence>
<evidence type="ECO:0000256" key="3">
    <source>
        <dbReference type="ARBA" id="ARBA00022679"/>
    </source>
</evidence>
<comment type="caution">
    <text evidence="9">The sequence shown here is derived from an EMBL/GenBank/DDBJ whole genome shotgun (WGS) entry which is preliminary data.</text>
</comment>
<dbReference type="PROSITE" id="PS51187">
    <property type="entry name" value="AUTOINDUCER_SYNTH_2"/>
    <property type="match status" value="1"/>
</dbReference>
<keyword evidence="4 8" id="KW-0949">S-adenosyl-L-methionine</keyword>
<evidence type="ECO:0000256" key="4">
    <source>
        <dbReference type="ARBA" id="ARBA00022691"/>
    </source>
</evidence>
<comment type="similarity">
    <text evidence="7 8">Belongs to the autoinducer synthase family.</text>
</comment>
<dbReference type="Proteomes" id="UP001418637">
    <property type="component" value="Unassembled WGS sequence"/>
</dbReference>
<name>A0ABV0BIR4_9HYPH</name>
<accession>A0ABV0BIR4</accession>
<gene>
    <name evidence="9" type="ORF">WJT86_05855</name>
</gene>
<evidence type="ECO:0000256" key="7">
    <source>
        <dbReference type="PROSITE-ProRule" id="PRU00533"/>
    </source>
</evidence>
<reference evidence="9 10" key="1">
    <citation type="submission" date="2024-04" db="EMBL/GenBank/DDBJ databases">
        <title>A novel species isolated from cricket.</title>
        <authorList>
            <person name="Wang H.-C."/>
        </authorList>
    </citation>
    <scope>NUCLEOTIDE SEQUENCE [LARGE SCALE GENOMIC DNA]</scope>
    <source>
        <strain evidence="9 10">WL0021</strain>
    </source>
</reference>
<organism evidence="9 10">
    <name type="scientific">Hohaiivirga grylli</name>
    <dbReference type="NCBI Taxonomy" id="3133970"/>
    <lineage>
        <taxon>Bacteria</taxon>
        <taxon>Pseudomonadati</taxon>
        <taxon>Pseudomonadota</taxon>
        <taxon>Alphaproteobacteria</taxon>
        <taxon>Hyphomicrobiales</taxon>
        <taxon>Methylobacteriaceae</taxon>
        <taxon>Hohaiivirga</taxon>
    </lineage>
</organism>
<keyword evidence="3 8" id="KW-0808">Transferase</keyword>
<dbReference type="SUPFAM" id="SSF55729">
    <property type="entry name" value="Acyl-CoA N-acyltransferases (Nat)"/>
    <property type="match status" value="1"/>
</dbReference>
<dbReference type="RefSeq" id="WP_346337053.1">
    <property type="nucleotide sequence ID" value="NZ_JBBYXI010000002.1"/>
</dbReference>
<dbReference type="InterPro" id="IPR018311">
    <property type="entry name" value="Autoind_synth_CS"/>
</dbReference>
<evidence type="ECO:0000256" key="6">
    <source>
        <dbReference type="ARBA" id="ARBA00048576"/>
    </source>
</evidence>
<proteinExistence type="inferred from homology"/>
<evidence type="ECO:0000256" key="2">
    <source>
        <dbReference type="ARBA" id="ARBA00022654"/>
    </source>
</evidence>
<evidence type="ECO:0000313" key="9">
    <source>
        <dbReference type="EMBL" id="MEN3930587.1"/>
    </source>
</evidence>
<keyword evidence="2 7" id="KW-0673">Quorum sensing</keyword>
<dbReference type="PANTHER" id="PTHR39322:SF1">
    <property type="entry name" value="ISOVALERYL-HOMOSERINE LACTONE SYNTHASE"/>
    <property type="match status" value="1"/>
</dbReference>
<dbReference type="PANTHER" id="PTHR39322">
    <property type="entry name" value="ACYL-HOMOSERINE-LACTONE SYNTHASE"/>
    <property type="match status" value="1"/>
</dbReference>
<dbReference type="EMBL" id="JBBYXI010000002">
    <property type="protein sequence ID" value="MEN3930587.1"/>
    <property type="molecule type" value="Genomic_DNA"/>
</dbReference>